<dbReference type="OrthoDB" id="2408293at2759"/>
<accession>A0A9N9EWU8</accession>
<feature type="non-terminal residue" evidence="2">
    <location>
        <position position="183"/>
    </location>
</feature>
<sequence>ASLYDKNICDWVKKRFRAEEIILSNYRIIVKATNNPVLTRKNMYEVLCKTHSEITQHGEQKQICKSKSSFYLLATKLIITKNFLSCIEFKYVYHIRDHFTRFSWAQVLISKRPIEVVSFLFDLFHLIGLFPTILQSDNEKEFVIQVIKELIELWLSVTIINRWSQHLQSQELVEFANRILEQN</sequence>
<feature type="domain" description="Integrase catalytic" evidence="1">
    <location>
        <begin position="65"/>
        <end position="183"/>
    </location>
</feature>
<evidence type="ECO:0000313" key="3">
    <source>
        <dbReference type="Proteomes" id="UP000789706"/>
    </source>
</evidence>
<reference evidence="2" key="1">
    <citation type="submission" date="2021-06" db="EMBL/GenBank/DDBJ databases">
        <authorList>
            <person name="Kallberg Y."/>
            <person name="Tangrot J."/>
            <person name="Rosling A."/>
        </authorList>
    </citation>
    <scope>NUCLEOTIDE SEQUENCE</scope>
    <source>
        <strain evidence="2">AZ414A</strain>
    </source>
</reference>
<dbReference type="EMBL" id="CAJVPK010000337">
    <property type="protein sequence ID" value="CAG8496381.1"/>
    <property type="molecule type" value="Genomic_DNA"/>
</dbReference>
<protein>
    <submittedName>
        <fullName evidence="2">12000_t:CDS:1</fullName>
    </submittedName>
</protein>
<evidence type="ECO:0000313" key="2">
    <source>
        <dbReference type="EMBL" id="CAG8496381.1"/>
    </source>
</evidence>
<dbReference type="PROSITE" id="PS50994">
    <property type="entry name" value="INTEGRASE"/>
    <property type="match status" value="1"/>
</dbReference>
<gene>
    <name evidence="2" type="ORF">DEBURN_LOCUS4443</name>
</gene>
<keyword evidence="3" id="KW-1185">Reference proteome</keyword>
<dbReference type="InterPro" id="IPR036397">
    <property type="entry name" value="RNaseH_sf"/>
</dbReference>
<organism evidence="2 3">
    <name type="scientific">Diversispora eburnea</name>
    <dbReference type="NCBI Taxonomy" id="1213867"/>
    <lineage>
        <taxon>Eukaryota</taxon>
        <taxon>Fungi</taxon>
        <taxon>Fungi incertae sedis</taxon>
        <taxon>Mucoromycota</taxon>
        <taxon>Glomeromycotina</taxon>
        <taxon>Glomeromycetes</taxon>
        <taxon>Diversisporales</taxon>
        <taxon>Diversisporaceae</taxon>
        <taxon>Diversispora</taxon>
    </lineage>
</organism>
<dbReference type="Proteomes" id="UP000789706">
    <property type="component" value="Unassembled WGS sequence"/>
</dbReference>
<dbReference type="GO" id="GO:0003676">
    <property type="term" value="F:nucleic acid binding"/>
    <property type="evidence" value="ECO:0007669"/>
    <property type="project" value="InterPro"/>
</dbReference>
<dbReference type="InterPro" id="IPR001584">
    <property type="entry name" value="Integrase_cat-core"/>
</dbReference>
<dbReference type="AlphaFoldDB" id="A0A9N9EWU8"/>
<comment type="caution">
    <text evidence="2">The sequence shown here is derived from an EMBL/GenBank/DDBJ whole genome shotgun (WGS) entry which is preliminary data.</text>
</comment>
<name>A0A9N9EWU8_9GLOM</name>
<dbReference type="InterPro" id="IPR012337">
    <property type="entry name" value="RNaseH-like_sf"/>
</dbReference>
<evidence type="ECO:0000259" key="1">
    <source>
        <dbReference type="PROSITE" id="PS50994"/>
    </source>
</evidence>
<proteinExistence type="predicted"/>
<dbReference type="GO" id="GO:0005634">
    <property type="term" value="C:nucleus"/>
    <property type="evidence" value="ECO:0007669"/>
    <property type="project" value="UniProtKB-ARBA"/>
</dbReference>
<dbReference type="GO" id="GO:0015074">
    <property type="term" value="P:DNA integration"/>
    <property type="evidence" value="ECO:0007669"/>
    <property type="project" value="InterPro"/>
</dbReference>
<dbReference type="Gene3D" id="3.30.420.10">
    <property type="entry name" value="Ribonuclease H-like superfamily/Ribonuclease H"/>
    <property type="match status" value="1"/>
</dbReference>
<dbReference type="SUPFAM" id="SSF53098">
    <property type="entry name" value="Ribonuclease H-like"/>
    <property type="match status" value="1"/>
</dbReference>